<dbReference type="PANTHER" id="PTHR34818:SF1">
    <property type="entry name" value="PROTEIN BLI-3"/>
    <property type="match status" value="1"/>
</dbReference>
<evidence type="ECO:0000256" key="1">
    <source>
        <dbReference type="SAM" id="MobiDB-lite"/>
    </source>
</evidence>
<feature type="region of interest" description="Disordered" evidence="1">
    <location>
        <begin position="131"/>
        <end position="158"/>
    </location>
</feature>
<protein>
    <recommendedName>
        <fullName evidence="2">General stress protein FMN-binding split barrel domain-containing protein</fullName>
    </recommendedName>
</protein>
<reference evidence="3" key="1">
    <citation type="journal article" date="2014" name="Front. Microbiol.">
        <title>High frequency of phylogenetically diverse reductive dehalogenase-homologous genes in deep subseafloor sedimentary metagenomes.</title>
        <authorList>
            <person name="Kawai M."/>
            <person name="Futagami T."/>
            <person name="Toyoda A."/>
            <person name="Takaki Y."/>
            <person name="Nishi S."/>
            <person name="Hori S."/>
            <person name="Arai W."/>
            <person name="Tsubouchi T."/>
            <person name="Morono Y."/>
            <person name="Uchiyama I."/>
            <person name="Ito T."/>
            <person name="Fujiyama A."/>
            <person name="Inagaki F."/>
            <person name="Takami H."/>
        </authorList>
    </citation>
    <scope>NUCLEOTIDE SEQUENCE</scope>
    <source>
        <strain evidence="3">Expedition CK06-06</strain>
    </source>
</reference>
<dbReference type="InterPro" id="IPR052917">
    <property type="entry name" value="Stress-Dev_Protein"/>
</dbReference>
<dbReference type="SUPFAM" id="SSF50475">
    <property type="entry name" value="FMN-binding split barrel"/>
    <property type="match status" value="1"/>
</dbReference>
<dbReference type="AlphaFoldDB" id="X1LTE6"/>
<comment type="caution">
    <text evidence="3">The sequence shown here is derived from an EMBL/GenBank/DDBJ whole genome shotgun (WGS) entry which is preliminary data.</text>
</comment>
<evidence type="ECO:0000259" key="2">
    <source>
        <dbReference type="Pfam" id="PF16242"/>
    </source>
</evidence>
<name>X1LTE6_9ZZZZ</name>
<evidence type="ECO:0000313" key="3">
    <source>
        <dbReference type="EMBL" id="GAI05680.1"/>
    </source>
</evidence>
<dbReference type="InterPro" id="IPR012349">
    <property type="entry name" value="Split_barrel_FMN-bd"/>
</dbReference>
<organism evidence="3">
    <name type="scientific">marine sediment metagenome</name>
    <dbReference type="NCBI Taxonomy" id="412755"/>
    <lineage>
        <taxon>unclassified sequences</taxon>
        <taxon>metagenomes</taxon>
        <taxon>ecological metagenomes</taxon>
    </lineage>
</organism>
<dbReference type="Pfam" id="PF16242">
    <property type="entry name" value="Pyrid_ox_like"/>
    <property type="match status" value="1"/>
</dbReference>
<sequence>MDKQEAINEGLKLIDQSKICLLGTNGEDGFPNIKAMMNIKHEGMKKIWLSTNTSSKRVQQLKKDNRACVYYVDESNFKGLMLTGTIQILQDLQSKQMLWGEGSEKYYPLGVEDPDYSVLYFTAQEMASFSDMQNQHTDHHDEKTTTKTKEETCSNIVD</sequence>
<dbReference type="EMBL" id="BARV01003343">
    <property type="protein sequence ID" value="GAI05680.1"/>
    <property type="molecule type" value="Genomic_DNA"/>
</dbReference>
<dbReference type="Gene3D" id="2.30.110.10">
    <property type="entry name" value="Electron Transport, Fmn-binding Protein, Chain A"/>
    <property type="match status" value="1"/>
</dbReference>
<feature type="compositionally biased region" description="Basic and acidic residues" evidence="1">
    <location>
        <begin position="136"/>
        <end position="152"/>
    </location>
</feature>
<gene>
    <name evidence="3" type="ORF">S06H3_08047</name>
</gene>
<accession>X1LTE6</accession>
<proteinExistence type="predicted"/>
<dbReference type="InterPro" id="IPR038725">
    <property type="entry name" value="YdaG_split_barrel_FMN-bd"/>
</dbReference>
<feature type="domain" description="General stress protein FMN-binding split barrel" evidence="2">
    <location>
        <begin position="11"/>
        <end position="125"/>
    </location>
</feature>
<dbReference type="PANTHER" id="PTHR34818">
    <property type="entry name" value="PROTEIN BLI-3"/>
    <property type="match status" value="1"/>
</dbReference>